<dbReference type="AlphaFoldDB" id="A0A9D1HLI7"/>
<dbReference type="SUPFAM" id="SSF46785">
    <property type="entry name" value="Winged helix' DNA-binding domain"/>
    <property type="match status" value="1"/>
</dbReference>
<evidence type="ECO:0000259" key="4">
    <source>
        <dbReference type="PROSITE" id="PS50995"/>
    </source>
</evidence>
<proteinExistence type="predicted"/>
<dbReference type="SMART" id="SM00347">
    <property type="entry name" value="HTH_MARR"/>
    <property type="match status" value="1"/>
</dbReference>
<feature type="domain" description="HTH marR-type" evidence="4">
    <location>
        <begin position="3"/>
        <end position="135"/>
    </location>
</feature>
<keyword evidence="2" id="KW-0238">DNA-binding</keyword>
<gene>
    <name evidence="5" type="ORF">IAD15_02280</name>
</gene>
<dbReference type="PROSITE" id="PS50995">
    <property type="entry name" value="HTH_MARR_2"/>
    <property type="match status" value="1"/>
</dbReference>
<dbReference type="InterPro" id="IPR036388">
    <property type="entry name" value="WH-like_DNA-bd_sf"/>
</dbReference>
<dbReference type="PRINTS" id="PR00598">
    <property type="entry name" value="HTHMARR"/>
</dbReference>
<organism evidence="5 6">
    <name type="scientific">Candidatus Fimiplasma intestinipullorum</name>
    <dbReference type="NCBI Taxonomy" id="2840825"/>
    <lineage>
        <taxon>Bacteria</taxon>
        <taxon>Bacillati</taxon>
        <taxon>Bacillota</taxon>
        <taxon>Clostridia</taxon>
        <taxon>Eubacteriales</taxon>
        <taxon>Candidatus Fimiplasma</taxon>
    </lineage>
</organism>
<evidence type="ECO:0000256" key="1">
    <source>
        <dbReference type="ARBA" id="ARBA00023015"/>
    </source>
</evidence>
<dbReference type="Proteomes" id="UP000824175">
    <property type="component" value="Unassembled WGS sequence"/>
</dbReference>
<dbReference type="Gene3D" id="1.10.10.10">
    <property type="entry name" value="Winged helix-like DNA-binding domain superfamily/Winged helix DNA-binding domain"/>
    <property type="match status" value="1"/>
</dbReference>
<keyword evidence="1" id="KW-0805">Transcription regulation</keyword>
<evidence type="ECO:0000313" key="6">
    <source>
        <dbReference type="Proteomes" id="UP000824175"/>
    </source>
</evidence>
<dbReference type="PANTHER" id="PTHR42756">
    <property type="entry name" value="TRANSCRIPTIONAL REGULATOR, MARR"/>
    <property type="match status" value="1"/>
</dbReference>
<dbReference type="GO" id="GO:0003700">
    <property type="term" value="F:DNA-binding transcription factor activity"/>
    <property type="evidence" value="ECO:0007669"/>
    <property type="project" value="InterPro"/>
</dbReference>
<keyword evidence="3" id="KW-0804">Transcription</keyword>
<name>A0A9D1HLI7_9FIRM</name>
<protein>
    <submittedName>
        <fullName evidence="5">MarR family transcriptional regulator</fullName>
    </submittedName>
</protein>
<reference evidence="5" key="1">
    <citation type="submission" date="2020-10" db="EMBL/GenBank/DDBJ databases">
        <authorList>
            <person name="Gilroy R."/>
        </authorList>
    </citation>
    <scope>NUCLEOTIDE SEQUENCE</scope>
    <source>
        <strain evidence="5">CHK195-11698</strain>
    </source>
</reference>
<dbReference type="GO" id="GO:0003677">
    <property type="term" value="F:DNA binding"/>
    <property type="evidence" value="ECO:0007669"/>
    <property type="project" value="UniProtKB-KW"/>
</dbReference>
<dbReference type="InterPro" id="IPR000835">
    <property type="entry name" value="HTH_MarR-typ"/>
</dbReference>
<dbReference type="PANTHER" id="PTHR42756:SF1">
    <property type="entry name" value="TRANSCRIPTIONAL REPRESSOR OF EMRAB OPERON"/>
    <property type="match status" value="1"/>
</dbReference>
<evidence type="ECO:0000313" key="5">
    <source>
        <dbReference type="EMBL" id="HIU12887.1"/>
    </source>
</evidence>
<dbReference type="Pfam" id="PF01047">
    <property type="entry name" value="MarR"/>
    <property type="match status" value="1"/>
</dbReference>
<reference evidence="5" key="2">
    <citation type="journal article" date="2021" name="PeerJ">
        <title>Extensive microbial diversity within the chicken gut microbiome revealed by metagenomics and culture.</title>
        <authorList>
            <person name="Gilroy R."/>
            <person name="Ravi A."/>
            <person name="Getino M."/>
            <person name="Pursley I."/>
            <person name="Horton D.L."/>
            <person name="Alikhan N.F."/>
            <person name="Baker D."/>
            <person name="Gharbi K."/>
            <person name="Hall N."/>
            <person name="Watson M."/>
            <person name="Adriaenssens E.M."/>
            <person name="Foster-Nyarko E."/>
            <person name="Jarju S."/>
            <person name="Secka A."/>
            <person name="Antonio M."/>
            <person name="Oren A."/>
            <person name="Chaudhuri R.R."/>
            <person name="La Ragione R."/>
            <person name="Hildebrand F."/>
            <person name="Pallen M.J."/>
        </authorList>
    </citation>
    <scope>NUCLEOTIDE SEQUENCE</scope>
    <source>
        <strain evidence="5">CHK195-11698</strain>
    </source>
</reference>
<accession>A0A9D1HLI7</accession>
<dbReference type="InterPro" id="IPR036390">
    <property type="entry name" value="WH_DNA-bd_sf"/>
</dbReference>
<comment type="caution">
    <text evidence="5">The sequence shown here is derived from an EMBL/GenBank/DDBJ whole genome shotgun (WGS) entry which is preliminary data.</text>
</comment>
<evidence type="ECO:0000256" key="2">
    <source>
        <dbReference type="ARBA" id="ARBA00023125"/>
    </source>
</evidence>
<sequence length="150" mass="17553">MNYDLLAERLIDLQLILHASTINQAMSELDKGTFFALHYLLVHQRRAYSKEISHQMAVSTARVATLLNHLEKQGWIQRHHDPHDNRQVIVEMTDEGYAFISKKRAQAARLLAQLFSQLGEEDTREYLRISRKMIQIILTNDPKEKEELNE</sequence>
<evidence type="ECO:0000256" key="3">
    <source>
        <dbReference type="ARBA" id="ARBA00023163"/>
    </source>
</evidence>
<dbReference type="EMBL" id="DVMJ01000014">
    <property type="protein sequence ID" value="HIU12887.1"/>
    <property type="molecule type" value="Genomic_DNA"/>
</dbReference>